<feature type="transmembrane region" description="Helical" evidence="8">
    <location>
        <begin position="104"/>
        <end position="125"/>
    </location>
</feature>
<feature type="transmembrane region" description="Helical" evidence="8">
    <location>
        <begin position="50"/>
        <end position="67"/>
    </location>
</feature>
<keyword evidence="3 8" id="KW-1003">Cell membrane</keyword>
<proteinExistence type="inferred from homology"/>
<evidence type="ECO:0000313" key="9">
    <source>
        <dbReference type="EMBL" id="AHM78522.1"/>
    </source>
</evidence>
<dbReference type="EMBL" id="CP006918">
    <property type="protein sequence ID" value="AHM78522.1"/>
    <property type="molecule type" value="Genomic_DNA"/>
</dbReference>
<evidence type="ECO:0000256" key="6">
    <source>
        <dbReference type="ARBA" id="ARBA00022989"/>
    </source>
</evidence>
<dbReference type="PANTHER" id="PTHR33931">
    <property type="entry name" value="HOLIN-LIKE PROTEIN CIDA-RELATED"/>
    <property type="match status" value="1"/>
</dbReference>
<dbReference type="GO" id="GO:0005886">
    <property type="term" value="C:plasma membrane"/>
    <property type="evidence" value="ECO:0007669"/>
    <property type="project" value="UniProtKB-SubCell"/>
</dbReference>
<dbReference type="AlphaFoldDB" id="W8UX61"/>
<comment type="similarity">
    <text evidence="2 8">Belongs to the UPF0299 family.</text>
</comment>
<dbReference type="HAMAP" id="MF_01144">
    <property type="entry name" value="UPF0299"/>
    <property type="match status" value="1"/>
</dbReference>
<sequence>MYDECTSSRVITMSKSLTIIWQYLRAFVLIYACLYAGIFIAGLLPITIPGSIIGMLILFVLLALQIMPPQWVNPGCNILIRYMALLFVPIGVGVMQYWDLLRAQLGPVVISCAISTLVVFVVVSWSSHLVHGERKVIGQKGKEE</sequence>
<comment type="subcellular location">
    <subcellularLocation>
        <location evidence="1">Cell inner membrane</location>
        <topology evidence="1">Multi-pass membrane protein</topology>
    </subcellularLocation>
    <subcellularLocation>
        <location evidence="8">Cell membrane</location>
        <topology evidence="8">Multi-pass membrane protein</topology>
    </subcellularLocation>
</comment>
<evidence type="ECO:0000313" key="10">
    <source>
        <dbReference type="Proteomes" id="UP000019586"/>
    </source>
</evidence>
<keyword evidence="6 8" id="KW-1133">Transmembrane helix</keyword>
<dbReference type="GO" id="GO:0016787">
    <property type="term" value="F:hydrolase activity"/>
    <property type="evidence" value="ECO:0007669"/>
    <property type="project" value="UniProtKB-KW"/>
</dbReference>
<evidence type="ECO:0000256" key="7">
    <source>
        <dbReference type="ARBA" id="ARBA00023136"/>
    </source>
</evidence>
<evidence type="ECO:0000256" key="3">
    <source>
        <dbReference type="ARBA" id="ARBA00022475"/>
    </source>
</evidence>
<name>W8UX61_KLEPN</name>
<dbReference type="InterPro" id="IPR005538">
    <property type="entry name" value="LrgA/CidA"/>
</dbReference>
<dbReference type="PANTHER" id="PTHR33931:SF5">
    <property type="entry name" value="UPF0299 MEMBRANE PROTEIN YOHJ"/>
    <property type="match status" value="1"/>
</dbReference>
<gene>
    <name evidence="9" type="ORF">KPNJ2_01742</name>
</gene>
<dbReference type="KEGG" id="kps:KPNJ2_01742"/>
<dbReference type="Pfam" id="PF03788">
    <property type="entry name" value="LrgA"/>
    <property type="match status" value="1"/>
</dbReference>
<accession>W8UX61</accession>
<dbReference type="InterPro" id="IPR022957">
    <property type="entry name" value="Uncharacterised_UPF0299"/>
</dbReference>
<keyword evidence="7 8" id="KW-0472">Membrane</keyword>
<keyword evidence="4" id="KW-0997">Cell inner membrane</keyword>
<evidence type="ECO:0000256" key="4">
    <source>
        <dbReference type="ARBA" id="ARBA00022519"/>
    </source>
</evidence>
<evidence type="ECO:0000256" key="1">
    <source>
        <dbReference type="ARBA" id="ARBA00004429"/>
    </source>
</evidence>
<keyword evidence="5 8" id="KW-0812">Transmembrane</keyword>
<evidence type="ECO:0000256" key="2">
    <source>
        <dbReference type="ARBA" id="ARBA00006979"/>
    </source>
</evidence>
<dbReference type="PATRIC" id="fig|1420013.3.peg.1660"/>
<feature type="transmembrane region" description="Helical" evidence="8">
    <location>
        <begin position="79"/>
        <end position="98"/>
    </location>
</feature>
<dbReference type="HOGENOM" id="CLU_113736_1_1_6"/>
<evidence type="ECO:0000256" key="8">
    <source>
        <dbReference type="HAMAP-Rule" id="MF_01144"/>
    </source>
</evidence>
<dbReference type="NCBIfam" id="NF002494">
    <property type="entry name" value="PRK01821.1"/>
    <property type="match status" value="1"/>
</dbReference>
<evidence type="ECO:0000256" key="5">
    <source>
        <dbReference type="ARBA" id="ARBA00022692"/>
    </source>
</evidence>
<feature type="transmembrane region" description="Helical" evidence="8">
    <location>
        <begin position="23"/>
        <end position="44"/>
    </location>
</feature>
<organism evidence="9 10">
    <name type="scientific">Klebsiella pneumoniae 30684/NJST258_2</name>
    <dbReference type="NCBI Taxonomy" id="1420013"/>
    <lineage>
        <taxon>Bacteria</taxon>
        <taxon>Pseudomonadati</taxon>
        <taxon>Pseudomonadota</taxon>
        <taxon>Gammaproteobacteria</taxon>
        <taxon>Enterobacterales</taxon>
        <taxon>Enterobacteriaceae</taxon>
        <taxon>Klebsiella/Raoultella group</taxon>
        <taxon>Klebsiella</taxon>
        <taxon>Klebsiella pneumoniae complex</taxon>
    </lineage>
</organism>
<protein>
    <recommendedName>
        <fullName evidence="8">UPF0299 membrane protein KPNJ2_01742</fullName>
    </recommendedName>
</protein>
<dbReference type="Proteomes" id="UP000019586">
    <property type="component" value="Chromosome"/>
</dbReference>
<reference evidence="9 10" key="1">
    <citation type="journal article" date="2014" name="Proc. Natl. Acad. Sci. U.S.A.">
        <title>Molecular dissection of the evolution of carbapenem-resistant multilocus sequence type 258 Klebsiella pneumoniae.</title>
        <authorList>
            <person name="Deleo F.R."/>
            <person name="Chen L."/>
            <person name="Porcella S.F."/>
            <person name="Martens C.A."/>
            <person name="Kobayashi S.D."/>
            <person name="Porter A.R."/>
            <person name="Chavda K.D."/>
            <person name="Jacobs M.R."/>
            <person name="Mathema B."/>
            <person name="Olsen R.J."/>
            <person name="Bonomo R.A."/>
            <person name="Musser J.M."/>
            <person name="Kreiswirth B.N."/>
        </authorList>
    </citation>
    <scope>NUCLEOTIDE SEQUENCE [LARGE SCALE GENOMIC DNA]</scope>
    <source>
        <strain evidence="9">30684/NJST258_2</strain>
    </source>
</reference>
<keyword evidence="9" id="KW-0378">Hydrolase</keyword>